<gene>
    <name evidence="7" type="primary">sigW_1</name>
    <name evidence="7" type="ORF">CLHUN_07340</name>
</gene>
<dbReference type="PANTHER" id="PTHR43133">
    <property type="entry name" value="RNA POLYMERASE ECF-TYPE SIGMA FACTO"/>
    <property type="match status" value="1"/>
</dbReference>
<dbReference type="GO" id="GO:0016987">
    <property type="term" value="F:sigma factor activity"/>
    <property type="evidence" value="ECO:0007669"/>
    <property type="project" value="UniProtKB-KW"/>
</dbReference>
<feature type="domain" description="RNA polymerase sigma factor 70 region 4 type 2" evidence="6">
    <location>
        <begin position="115"/>
        <end position="161"/>
    </location>
</feature>
<dbReference type="Pfam" id="PF04542">
    <property type="entry name" value="Sigma70_r2"/>
    <property type="match status" value="1"/>
</dbReference>
<evidence type="ECO:0000256" key="1">
    <source>
        <dbReference type="ARBA" id="ARBA00010641"/>
    </source>
</evidence>
<dbReference type="Proteomes" id="UP000191554">
    <property type="component" value="Unassembled WGS sequence"/>
</dbReference>
<dbReference type="InterPro" id="IPR013325">
    <property type="entry name" value="RNA_pol_sigma_r2"/>
</dbReference>
<dbReference type="InterPro" id="IPR013324">
    <property type="entry name" value="RNA_pol_sigma_r3/r4-like"/>
</dbReference>
<accession>A0A1V4SQQ3</accession>
<keyword evidence="8" id="KW-1185">Reference proteome</keyword>
<feature type="domain" description="RNA polymerase sigma-70 region 2" evidence="5">
    <location>
        <begin position="21"/>
        <end position="79"/>
    </location>
</feature>
<keyword evidence="3" id="KW-0731">Sigma factor</keyword>
<evidence type="ECO:0000259" key="5">
    <source>
        <dbReference type="Pfam" id="PF04542"/>
    </source>
</evidence>
<keyword evidence="2" id="KW-0805">Transcription regulation</keyword>
<comment type="caution">
    <text evidence="7">The sequence shown here is derived from an EMBL/GenBank/DDBJ whole genome shotgun (WGS) entry which is preliminary data.</text>
</comment>
<dbReference type="CDD" id="cd06171">
    <property type="entry name" value="Sigma70_r4"/>
    <property type="match status" value="1"/>
</dbReference>
<proteinExistence type="inferred from homology"/>
<dbReference type="EMBL" id="MZGX01000003">
    <property type="protein sequence ID" value="OPX45796.1"/>
    <property type="molecule type" value="Genomic_DNA"/>
</dbReference>
<reference evidence="7 8" key="1">
    <citation type="submission" date="2017-03" db="EMBL/GenBank/DDBJ databases">
        <title>Genome sequence of Clostridium hungatei DSM 14427.</title>
        <authorList>
            <person name="Poehlein A."/>
            <person name="Daniel R."/>
        </authorList>
    </citation>
    <scope>NUCLEOTIDE SEQUENCE [LARGE SCALE GENOMIC DNA]</scope>
    <source>
        <strain evidence="7 8">DSM 14427</strain>
    </source>
</reference>
<dbReference type="InterPro" id="IPR036388">
    <property type="entry name" value="WH-like_DNA-bd_sf"/>
</dbReference>
<dbReference type="GO" id="GO:0003677">
    <property type="term" value="F:DNA binding"/>
    <property type="evidence" value="ECO:0007669"/>
    <property type="project" value="InterPro"/>
</dbReference>
<evidence type="ECO:0000256" key="2">
    <source>
        <dbReference type="ARBA" id="ARBA00023015"/>
    </source>
</evidence>
<sequence length="185" mass="21766">MELYDIILRYQNGDSDSFEELYKNIYRKTYGTAFNILGIKAASEDIVQEAFIICYKSIHRLKNPEAFNTWFYRIVVRLSWRLAKDPLRHTWGEDFESQVSDNTDQICSRLDICEKIRTLKIPLRTVLILYYFNEMSVKEISQVLGCLEGTVKSRLFKARKILQSELFPDSIVNSQKKFKEVGLNE</sequence>
<dbReference type="Gene3D" id="1.10.1740.10">
    <property type="match status" value="1"/>
</dbReference>
<dbReference type="STRING" id="48256.CLHUN_07340"/>
<dbReference type="InterPro" id="IPR039425">
    <property type="entry name" value="RNA_pol_sigma-70-like"/>
</dbReference>
<dbReference type="InterPro" id="IPR007627">
    <property type="entry name" value="RNA_pol_sigma70_r2"/>
</dbReference>
<dbReference type="Pfam" id="PF08281">
    <property type="entry name" value="Sigma70_r4_2"/>
    <property type="match status" value="1"/>
</dbReference>
<organism evidence="7 8">
    <name type="scientific">Ruminiclostridium hungatei</name>
    <name type="common">Clostridium hungatei</name>
    <dbReference type="NCBI Taxonomy" id="48256"/>
    <lineage>
        <taxon>Bacteria</taxon>
        <taxon>Bacillati</taxon>
        <taxon>Bacillota</taxon>
        <taxon>Clostridia</taxon>
        <taxon>Eubacteriales</taxon>
        <taxon>Oscillospiraceae</taxon>
        <taxon>Ruminiclostridium</taxon>
    </lineage>
</organism>
<dbReference type="InterPro" id="IPR014284">
    <property type="entry name" value="RNA_pol_sigma-70_dom"/>
</dbReference>
<evidence type="ECO:0000313" key="8">
    <source>
        <dbReference type="Proteomes" id="UP000191554"/>
    </source>
</evidence>
<evidence type="ECO:0000256" key="4">
    <source>
        <dbReference type="ARBA" id="ARBA00023163"/>
    </source>
</evidence>
<name>A0A1V4SQQ3_RUMHU</name>
<dbReference type="SUPFAM" id="SSF88659">
    <property type="entry name" value="Sigma3 and sigma4 domains of RNA polymerase sigma factors"/>
    <property type="match status" value="1"/>
</dbReference>
<evidence type="ECO:0000313" key="7">
    <source>
        <dbReference type="EMBL" id="OPX45796.1"/>
    </source>
</evidence>
<evidence type="ECO:0000256" key="3">
    <source>
        <dbReference type="ARBA" id="ARBA00023082"/>
    </source>
</evidence>
<comment type="similarity">
    <text evidence="1">Belongs to the sigma-70 factor family. ECF subfamily.</text>
</comment>
<dbReference type="AlphaFoldDB" id="A0A1V4SQQ3"/>
<dbReference type="Gene3D" id="1.10.10.10">
    <property type="entry name" value="Winged helix-like DNA-binding domain superfamily/Winged helix DNA-binding domain"/>
    <property type="match status" value="1"/>
</dbReference>
<dbReference type="NCBIfam" id="TIGR02937">
    <property type="entry name" value="sigma70-ECF"/>
    <property type="match status" value="1"/>
</dbReference>
<dbReference type="RefSeq" id="WP_165755647.1">
    <property type="nucleotide sequence ID" value="NZ_MZGX01000003.1"/>
</dbReference>
<dbReference type="GO" id="GO:0006352">
    <property type="term" value="P:DNA-templated transcription initiation"/>
    <property type="evidence" value="ECO:0007669"/>
    <property type="project" value="InterPro"/>
</dbReference>
<dbReference type="SUPFAM" id="SSF88946">
    <property type="entry name" value="Sigma2 domain of RNA polymerase sigma factors"/>
    <property type="match status" value="1"/>
</dbReference>
<evidence type="ECO:0000259" key="6">
    <source>
        <dbReference type="Pfam" id="PF08281"/>
    </source>
</evidence>
<dbReference type="InterPro" id="IPR013249">
    <property type="entry name" value="RNA_pol_sigma70_r4_t2"/>
</dbReference>
<dbReference type="PANTHER" id="PTHR43133:SF51">
    <property type="entry name" value="RNA POLYMERASE SIGMA FACTOR"/>
    <property type="match status" value="1"/>
</dbReference>
<keyword evidence="4" id="KW-0804">Transcription</keyword>
<protein>
    <submittedName>
        <fullName evidence="7">ECF RNA polymerase sigma factor SigW</fullName>
    </submittedName>
</protein>